<dbReference type="Pfam" id="PF25917">
    <property type="entry name" value="BSH_RND"/>
    <property type="match status" value="1"/>
</dbReference>
<dbReference type="Gene3D" id="2.40.420.20">
    <property type="match status" value="1"/>
</dbReference>
<comment type="subcellular location">
    <subcellularLocation>
        <location evidence="1">Cell envelope</location>
    </subcellularLocation>
</comment>
<keyword evidence="3" id="KW-0813">Transport</keyword>
<sequence>MKFKTYIAIMLTVAFGLTSCKEKVEVKEVVLRPVKYKIVGTSSSQSIRTFSGTAKAGDEIDLSFRSNGIITELKAKVGQSVKKGDLIAKLDNVQAKLAYEQAISALNTANSAMKTAKSNLTRVKSMYEKGSNSLSDYEAAKNSYQSALDSYESAKRNKSIQQSQINYGYIKAPKSGVIAEKNKQLNENVSAGEVIAVLNAGDNINVIVGLPENVINKVSLGMLTELTFSAIENQTFKGSVIEISPIIDVNSATYTVKIDIVKPIEAIKPGMATNVEFNFSENEKEVDDSLIIPLNAVGEDINGKFVFIINSADNKTGEVKKHTIEVGNLSTAGIVVTKGLKAGDRIATAGLQTLLDGQKVSLQQN</sequence>
<evidence type="ECO:0000256" key="2">
    <source>
        <dbReference type="ARBA" id="ARBA00009477"/>
    </source>
</evidence>
<dbReference type="InterPro" id="IPR058792">
    <property type="entry name" value="Beta-barrel_RND_2"/>
</dbReference>
<dbReference type="PANTHER" id="PTHR30469:SF20">
    <property type="entry name" value="EFFLUX RND TRANSPORTER PERIPLASMIC ADAPTOR SUBUNIT"/>
    <property type="match status" value="1"/>
</dbReference>
<evidence type="ECO:0000313" key="7">
    <source>
        <dbReference type="EMBL" id="SDX43564.1"/>
    </source>
</evidence>
<dbReference type="NCBIfam" id="TIGR01730">
    <property type="entry name" value="RND_mfp"/>
    <property type="match status" value="1"/>
</dbReference>
<dbReference type="GO" id="GO:1990281">
    <property type="term" value="C:efflux pump complex"/>
    <property type="evidence" value="ECO:0007669"/>
    <property type="project" value="TreeGrafter"/>
</dbReference>
<dbReference type="AlphaFoldDB" id="A0A1H3BQE9"/>
<keyword evidence="8" id="KW-1185">Reference proteome</keyword>
<dbReference type="STRING" id="762486.SAMN05444411_105176"/>
<dbReference type="Gene3D" id="1.10.287.470">
    <property type="entry name" value="Helix hairpin bin"/>
    <property type="match status" value="1"/>
</dbReference>
<evidence type="ECO:0000256" key="1">
    <source>
        <dbReference type="ARBA" id="ARBA00004196"/>
    </source>
</evidence>
<evidence type="ECO:0000313" key="8">
    <source>
        <dbReference type="Proteomes" id="UP000199595"/>
    </source>
</evidence>
<dbReference type="Gene3D" id="2.40.50.100">
    <property type="match status" value="1"/>
</dbReference>
<dbReference type="EMBL" id="FNNJ01000005">
    <property type="protein sequence ID" value="SDX43564.1"/>
    <property type="molecule type" value="Genomic_DNA"/>
</dbReference>
<name>A0A1H3BQE9_9FLAO</name>
<dbReference type="InterPro" id="IPR006143">
    <property type="entry name" value="RND_pump_MFP"/>
</dbReference>
<dbReference type="Pfam" id="PF25967">
    <property type="entry name" value="RND-MFP_C"/>
    <property type="match status" value="1"/>
</dbReference>
<dbReference type="PANTHER" id="PTHR30469">
    <property type="entry name" value="MULTIDRUG RESISTANCE PROTEIN MDTA"/>
    <property type="match status" value="1"/>
</dbReference>
<dbReference type="Proteomes" id="UP000199595">
    <property type="component" value="Unassembled WGS sequence"/>
</dbReference>
<protein>
    <submittedName>
        <fullName evidence="7">RND family efflux transporter, MFP subunit</fullName>
    </submittedName>
</protein>
<feature type="domain" description="Multidrug resistance protein MdtA-like C-terminal permuted SH3" evidence="6">
    <location>
        <begin position="289"/>
        <end position="353"/>
    </location>
</feature>
<proteinExistence type="inferred from homology"/>
<evidence type="ECO:0000259" key="5">
    <source>
        <dbReference type="Pfam" id="PF25954"/>
    </source>
</evidence>
<dbReference type="Pfam" id="PF25954">
    <property type="entry name" value="Beta-barrel_RND_2"/>
    <property type="match status" value="1"/>
</dbReference>
<dbReference type="Gene3D" id="2.40.30.170">
    <property type="match status" value="1"/>
</dbReference>
<dbReference type="RefSeq" id="WP_245729933.1">
    <property type="nucleotide sequence ID" value="NZ_FNNJ01000005.1"/>
</dbReference>
<organism evidence="7 8">
    <name type="scientific">Lutibacter oricola</name>
    <dbReference type="NCBI Taxonomy" id="762486"/>
    <lineage>
        <taxon>Bacteria</taxon>
        <taxon>Pseudomonadati</taxon>
        <taxon>Bacteroidota</taxon>
        <taxon>Flavobacteriia</taxon>
        <taxon>Flavobacteriales</taxon>
        <taxon>Flavobacteriaceae</taxon>
        <taxon>Lutibacter</taxon>
    </lineage>
</organism>
<dbReference type="PROSITE" id="PS51257">
    <property type="entry name" value="PROKAR_LIPOPROTEIN"/>
    <property type="match status" value="1"/>
</dbReference>
<accession>A0A1H3BQE9</accession>
<feature type="domain" description="Multidrug resistance protein MdtA-like barrel-sandwich hybrid" evidence="4">
    <location>
        <begin position="63"/>
        <end position="193"/>
    </location>
</feature>
<evidence type="ECO:0000259" key="4">
    <source>
        <dbReference type="Pfam" id="PF25917"/>
    </source>
</evidence>
<reference evidence="7 8" key="1">
    <citation type="submission" date="2016-10" db="EMBL/GenBank/DDBJ databases">
        <authorList>
            <person name="de Groot N.N."/>
        </authorList>
    </citation>
    <scope>NUCLEOTIDE SEQUENCE [LARGE SCALE GENOMIC DNA]</scope>
    <source>
        <strain evidence="7 8">DSM 24956</strain>
    </source>
</reference>
<comment type="similarity">
    <text evidence="2">Belongs to the membrane fusion protein (MFP) (TC 8.A.1) family.</text>
</comment>
<dbReference type="InterPro" id="IPR058625">
    <property type="entry name" value="MdtA-like_BSH"/>
</dbReference>
<evidence type="ECO:0000259" key="6">
    <source>
        <dbReference type="Pfam" id="PF25967"/>
    </source>
</evidence>
<feature type="domain" description="CusB-like beta-barrel" evidence="5">
    <location>
        <begin position="207"/>
        <end position="278"/>
    </location>
</feature>
<evidence type="ECO:0000256" key="3">
    <source>
        <dbReference type="ARBA" id="ARBA00022448"/>
    </source>
</evidence>
<gene>
    <name evidence="7" type="ORF">SAMN05444411_105176</name>
</gene>
<dbReference type="GO" id="GO:0015562">
    <property type="term" value="F:efflux transmembrane transporter activity"/>
    <property type="evidence" value="ECO:0007669"/>
    <property type="project" value="InterPro"/>
</dbReference>
<dbReference type="SUPFAM" id="SSF111369">
    <property type="entry name" value="HlyD-like secretion proteins"/>
    <property type="match status" value="1"/>
</dbReference>
<dbReference type="InterPro" id="IPR058627">
    <property type="entry name" value="MdtA-like_C"/>
</dbReference>